<sequence>MTTFCRTIPFSSFSNSRLRPLEPLPLYFAIPSRTYIPIWRHSHSFKAHGFSTTRYCLSTSRPKSRRTSTEDLFNYTSGRFLYNENIRLAERHVEFNVEALKTAAAECVGRKGVTHLEKLAEGGFSRVFLLTMDDGFEVIAKIPYSFTVPKGLTTESEVATLDFLRSKGIPVPRVYAYSSKSDNPVGTEYIIMEKAPGKPLEECWFTLTPKDRVRLVTSYVDIETKLFSIPFGAYGSLYYKDCLPQNLQPGLYAPGMGDGVDGTGERFSIGPSTDYMFWRGNRASLDLHRGPWRNQLDYIRSIGIRELEWTRRFGKPLENDFPQNNIVKGKVDPKLHLDLLDKYISISPFILPEDRASPMNTPTMRHPADLTPSNIFVSDSCEISCIIDWQHTTILPLLLTAGNPPLFENPDSGPPKNLEKPSLPEDYASLPPEEKAYADELHRRRMLFYLYMVFNGRDNQSHLDALYYPLLALRQHLVTRAEKPWSGNIVTLKGALIRLVACWDQLIADRGQHMSCPVHFDPSDVEEFYQLEENWFKMNILTEHWLSLLDDLGQDGWVRNESYDSVVQLNQQLRREWVAEAEAEADNEAEAKEDVASVENHWPFQDHEEFD</sequence>
<dbReference type="InterPro" id="IPR011009">
    <property type="entry name" value="Kinase-like_dom_sf"/>
</dbReference>
<evidence type="ECO:0000313" key="3">
    <source>
        <dbReference type="EMBL" id="KZF19208.1"/>
    </source>
</evidence>
<feature type="region of interest" description="Disordered" evidence="1">
    <location>
        <begin position="406"/>
        <end position="429"/>
    </location>
</feature>
<dbReference type="GeneID" id="28895499"/>
<dbReference type="Pfam" id="PF01636">
    <property type="entry name" value="APH"/>
    <property type="match status" value="1"/>
</dbReference>
<dbReference type="FunCoup" id="A0A164ZKL1">
    <property type="interactions" value="15"/>
</dbReference>
<dbReference type="STRING" id="1328760.A0A164ZKL1"/>
<dbReference type="PANTHER" id="PTHR36091:SF2">
    <property type="entry name" value="AMINOGLYCOSIDE PHOSPHOTRANSFERASE DOMAIN-CONTAINING PROTEIN"/>
    <property type="match status" value="1"/>
</dbReference>
<evidence type="ECO:0000259" key="2">
    <source>
        <dbReference type="Pfam" id="PF01636"/>
    </source>
</evidence>
<reference evidence="3 4" key="1">
    <citation type="journal article" date="2016" name="Fungal Biol.">
        <title>The genome of Xylona heveae provides a window into fungal endophytism.</title>
        <authorList>
            <person name="Gazis R."/>
            <person name="Kuo A."/>
            <person name="Riley R."/>
            <person name="LaButti K."/>
            <person name="Lipzen A."/>
            <person name="Lin J."/>
            <person name="Amirebrahimi M."/>
            <person name="Hesse C.N."/>
            <person name="Spatafora J.W."/>
            <person name="Henrissat B."/>
            <person name="Hainaut M."/>
            <person name="Grigoriev I.V."/>
            <person name="Hibbett D.S."/>
        </authorList>
    </citation>
    <scope>NUCLEOTIDE SEQUENCE [LARGE SCALE GENOMIC DNA]</scope>
    <source>
        <strain evidence="3 4">TC161</strain>
    </source>
</reference>
<dbReference type="Gene3D" id="3.30.200.20">
    <property type="entry name" value="Phosphorylase Kinase, domain 1"/>
    <property type="match status" value="1"/>
</dbReference>
<keyword evidence="4" id="KW-1185">Reference proteome</keyword>
<dbReference type="Proteomes" id="UP000076632">
    <property type="component" value="Unassembled WGS sequence"/>
</dbReference>
<dbReference type="AlphaFoldDB" id="A0A164ZKL1"/>
<dbReference type="EMBL" id="KV407467">
    <property type="protein sequence ID" value="KZF19208.1"/>
    <property type="molecule type" value="Genomic_DNA"/>
</dbReference>
<proteinExistence type="predicted"/>
<gene>
    <name evidence="3" type="ORF">L228DRAFT_224932</name>
</gene>
<dbReference type="RefSeq" id="XP_018184763.1">
    <property type="nucleotide sequence ID" value="XM_018330362.1"/>
</dbReference>
<organism evidence="3 4">
    <name type="scientific">Xylona heveae (strain CBS 132557 / TC161)</name>
    <dbReference type="NCBI Taxonomy" id="1328760"/>
    <lineage>
        <taxon>Eukaryota</taxon>
        <taxon>Fungi</taxon>
        <taxon>Dikarya</taxon>
        <taxon>Ascomycota</taxon>
        <taxon>Pezizomycotina</taxon>
        <taxon>Xylonomycetes</taxon>
        <taxon>Xylonales</taxon>
        <taxon>Xylonaceae</taxon>
        <taxon>Xylona</taxon>
    </lineage>
</organism>
<feature type="region of interest" description="Disordered" evidence="1">
    <location>
        <begin position="583"/>
        <end position="611"/>
    </location>
</feature>
<protein>
    <recommendedName>
        <fullName evidence="2">Aminoglycoside phosphotransferase domain-containing protein</fullName>
    </recommendedName>
</protein>
<evidence type="ECO:0000313" key="4">
    <source>
        <dbReference type="Proteomes" id="UP000076632"/>
    </source>
</evidence>
<dbReference type="OrthoDB" id="10003767at2759"/>
<name>A0A164ZKL1_XYLHT</name>
<dbReference type="GO" id="GO:0005739">
    <property type="term" value="C:mitochondrion"/>
    <property type="evidence" value="ECO:0007669"/>
    <property type="project" value="TreeGrafter"/>
</dbReference>
<dbReference type="OMA" id="WVRNESY"/>
<accession>A0A164ZKL1</accession>
<dbReference type="InParanoid" id="A0A164ZKL1"/>
<evidence type="ECO:0000256" key="1">
    <source>
        <dbReference type="SAM" id="MobiDB-lite"/>
    </source>
</evidence>
<feature type="domain" description="Aminoglycoside phosphotransferase" evidence="2">
    <location>
        <begin position="121"/>
        <end position="228"/>
    </location>
</feature>
<dbReference type="SUPFAM" id="SSF56112">
    <property type="entry name" value="Protein kinase-like (PK-like)"/>
    <property type="match status" value="1"/>
</dbReference>
<feature type="non-terminal residue" evidence="3">
    <location>
        <position position="611"/>
    </location>
</feature>
<dbReference type="PANTHER" id="PTHR36091">
    <property type="entry name" value="ALTERED INHERITANCE OF MITOCHONDRIA PROTEIN 9, MITOCHONDRIAL"/>
    <property type="match status" value="1"/>
</dbReference>
<dbReference type="InterPro" id="IPR051035">
    <property type="entry name" value="Mito_inheritance_9"/>
</dbReference>
<dbReference type="InterPro" id="IPR002575">
    <property type="entry name" value="Aminoglycoside_PTrfase"/>
</dbReference>